<dbReference type="CDD" id="cd01448">
    <property type="entry name" value="TST_Repeat_1"/>
    <property type="match status" value="1"/>
</dbReference>
<proteinExistence type="evidence at transcript level"/>
<evidence type="ECO:0000259" key="4">
    <source>
        <dbReference type="PROSITE" id="PS50206"/>
    </source>
</evidence>
<dbReference type="InterPro" id="IPR001763">
    <property type="entry name" value="Rhodanese-like_dom"/>
</dbReference>
<feature type="domain" description="Rhodanese" evidence="4">
    <location>
        <begin position="44"/>
        <end position="160"/>
    </location>
</feature>
<dbReference type="SMART" id="SM00450">
    <property type="entry name" value="RHOD"/>
    <property type="match status" value="2"/>
</dbReference>
<dbReference type="OrthoDB" id="270167at2759"/>
<dbReference type="InterPro" id="IPR045078">
    <property type="entry name" value="TST/MPST-like"/>
</dbReference>
<dbReference type="GO" id="GO:0004792">
    <property type="term" value="F:thiosulfate-cyanide sulfurtransferase activity"/>
    <property type="evidence" value="ECO:0007669"/>
    <property type="project" value="InterPro"/>
</dbReference>
<dbReference type="InterPro" id="IPR001307">
    <property type="entry name" value="Thiosulphate_STrfase_CS"/>
</dbReference>
<dbReference type="PANTHER" id="PTHR11364:SF27">
    <property type="entry name" value="SULFURTRANSFERASE"/>
    <property type="match status" value="1"/>
</dbReference>
<dbReference type="PANTHER" id="PTHR11364">
    <property type="entry name" value="THIOSULFATE SULFERTANSFERASE"/>
    <property type="match status" value="1"/>
</dbReference>
<protein>
    <recommendedName>
        <fullName evidence="3">Sulfurtransferase</fullName>
    </recommendedName>
</protein>
<accession>T2MG12</accession>
<dbReference type="AlphaFoldDB" id="T2MG12"/>
<dbReference type="PROSITE" id="PS50206">
    <property type="entry name" value="RHODANESE_3"/>
    <property type="match status" value="2"/>
</dbReference>
<dbReference type="PROSITE" id="PS00683">
    <property type="entry name" value="RHODANESE_2"/>
    <property type="match status" value="1"/>
</dbReference>
<organism evidence="5">
    <name type="scientific">Hydra vulgaris</name>
    <name type="common">Hydra</name>
    <name type="synonym">Hydra attenuata</name>
    <dbReference type="NCBI Taxonomy" id="6087"/>
    <lineage>
        <taxon>Eukaryota</taxon>
        <taxon>Metazoa</taxon>
        <taxon>Cnidaria</taxon>
        <taxon>Hydrozoa</taxon>
        <taxon>Hydroidolina</taxon>
        <taxon>Anthoathecata</taxon>
        <taxon>Aplanulata</taxon>
        <taxon>Hydridae</taxon>
        <taxon>Hydra</taxon>
    </lineage>
</organism>
<keyword evidence="1 3" id="KW-0808">Transferase</keyword>
<evidence type="ECO:0000256" key="2">
    <source>
        <dbReference type="ARBA" id="ARBA00022737"/>
    </source>
</evidence>
<sequence length="316" mass="36349">MFLKKSLLLNIKFTLKSCKLFASTESLISCSQLFDFMKKPLWYESYRILDAQWDLKNEDYRAKHLSKRIFGSKYFSFDECCDKKSAYPRMLPSENYFEEYVSNLGITNNHHVIIYDNHEVFALYSAPRVWWMFKAFGHEKVSVLNGGLRKWVEVGFPTVTGPYANEELEASKKHYKASLNYSWVKDFEWIQKNSNSTLPVQVVDARNRNRFLGIKNDGSIDKEGGHIPSSLSIPFDGLFDKDNNSLLGKDLINKYFADNYIDTSKDVVASCGSGVSACILSFALHHSCDRKVPVYDGSWSEWKVRATPDSLVRIVN</sequence>
<dbReference type="Gene3D" id="3.40.250.10">
    <property type="entry name" value="Rhodanese-like domain"/>
    <property type="match status" value="2"/>
</dbReference>
<dbReference type="InterPro" id="IPR036873">
    <property type="entry name" value="Rhodanese-like_dom_sf"/>
</dbReference>
<dbReference type="GO" id="GO:0005739">
    <property type="term" value="C:mitochondrion"/>
    <property type="evidence" value="ECO:0007669"/>
    <property type="project" value="TreeGrafter"/>
</dbReference>
<keyword evidence="5" id="KW-0670">Pyruvate</keyword>
<feature type="domain" description="Rhodanese" evidence="4">
    <location>
        <begin position="200"/>
        <end position="311"/>
    </location>
</feature>
<dbReference type="OMA" id="NNNWFAS"/>
<name>T2MG12_HYDVU</name>
<dbReference type="SUPFAM" id="SSF52821">
    <property type="entry name" value="Rhodanese/Cell cycle control phosphatase"/>
    <property type="match status" value="2"/>
</dbReference>
<evidence type="ECO:0000256" key="1">
    <source>
        <dbReference type="ARBA" id="ARBA00022679"/>
    </source>
</evidence>
<keyword evidence="2" id="KW-0677">Repeat</keyword>
<dbReference type="EMBL" id="HAAD01004961">
    <property type="protein sequence ID" value="CDG71193.1"/>
    <property type="molecule type" value="mRNA"/>
</dbReference>
<reference evidence="5" key="1">
    <citation type="journal article" date="2013" name="Genome Biol. Evol.">
        <title>Punctuated emergences of genetic and phenotypic innovations in eumetazoan, bilaterian, euteleostome, and hominidae ancestors.</title>
        <authorList>
            <person name="Wenger Y."/>
            <person name="Galliot B."/>
        </authorList>
    </citation>
    <scope>NUCLEOTIDE SEQUENCE</scope>
    <source>
        <tissue evidence="5">Whole animals</tissue>
    </source>
</reference>
<gene>
    <name evidence="5" type="primary">MPST</name>
</gene>
<dbReference type="CDD" id="cd01449">
    <property type="entry name" value="TST_Repeat_2"/>
    <property type="match status" value="1"/>
</dbReference>
<dbReference type="Pfam" id="PF00581">
    <property type="entry name" value="Rhodanese"/>
    <property type="match status" value="2"/>
</dbReference>
<dbReference type="KEGG" id="hmg:100198464"/>
<evidence type="ECO:0000313" key="5">
    <source>
        <dbReference type="EMBL" id="CDG71193.1"/>
    </source>
</evidence>
<evidence type="ECO:0000256" key="3">
    <source>
        <dbReference type="RuleBase" id="RU000507"/>
    </source>
</evidence>